<feature type="domain" description="Sm" evidence="1">
    <location>
        <begin position="9"/>
        <end position="81"/>
    </location>
</feature>
<gene>
    <name evidence="2" type="ORF">ADEAN_000544900</name>
</gene>
<proteinExistence type="predicted"/>
<evidence type="ECO:0000313" key="2">
    <source>
        <dbReference type="EMBL" id="CAD2217963.1"/>
    </source>
</evidence>
<evidence type="ECO:0000313" key="3">
    <source>
        <dbReference type="Proteomes" id="UP000515908"/>
    </source>
</evidence>
<accession>S9VNJ0</accession>
<dbReference type="AlphaFoldDB" id="S9VNJ0"/>
<dbReference type="Gene3D" id="2.30.30.100">
    <property type="match status" value="1"/>
</dbReference>
<keyword evidence="3" id="KW-1185">Reference proteome</keyword>
<organism evidence="2 3">
    <name type="scientific">Angomonas deanei</name>
    <dbReference type="NCBI Taxonomy" id="59799"/>
    <lineage>
        <taxon>Eukaryota</taxon>
        <taxon>Discoba</taxon>
        <taxon>Euglenozoa</taxon>
        <taxon>Kinetoplastea</taxon>
        <taxon>Metakinetoplastina</taxon>
        <taxon>Trypanosomatida</taxon>
        <taxon>Trypanosomatidae</taxon>
        <taxon>Strigomonadinae</taxon>
        <taxon>Angomonas</taxon>
    </lineage>
</organism>
<dbReference type="VEuPathDB" id="TriTrypDB:ADEAN_000544900"/>
<dbReference type="Pfam" id="PF01423">
    <property type="entry name" value="LSM"/>
    <property type="match status" value="1"/>
</dbReference>
<reference evidence="2 3" key="1">
    <citation type="submission" date="2020-08" db="EMBL/GenBank/DDBJ databases">
        <authorList>
            <person name="Newling K."/>
            <person name="Davey J."/>
            <person name="Forrester S."/>
        </authorList>
    </citation>
    <scope>NUCLEOTIDE SEQUENCE [LARGE SCALE GENOMIC DNA]</scope>
    <source>
        <strain evidence="3">Crithidia deanei Carvalho (ATCC PRA-265)</strain>
    </source>
</reference>
<dbReference type="OrthoDB" id="2020720at2759"/>
<evidence type="ECO:0000259" key="1">
    <source>
        <dbReference type="Pfam" id="PF01423"/>
    </source>
</evidence>
<dbReference type="InterPro" id="IPR001163">
    <property type="entry name" value="Sm_dom_euk/arc"/>
</dbReference>
<dbReference type="EMBL" id="LR877154">
    <property type="protein sequence ID" value="CAD2217963.1"/>
    <property type="molecule type" value="Genomic_DNA"/>
</dbReference>
<dbReference type="SUPFAM" id="SSF50182">
    <property type="entry name" value="Sm-like ribonucleoproteins"/>
    <property type="match status" value="1"/>
</dbReference>
<dbReference type="Proteomes" id="UP000515908">
    <property type="component" value="Chromosome 10"/>
</dbReference>
<name>S9VNJ0_9TRYP</name>
<protein>
    <submittedName>
        <fullName evidence="2">LSM domain containing protein, putative</fullName>
    </submittedName>
</protein>
<dbReference type="InterPro" id="IPR010920">
    <property type="entry name" value="LSM_dom_sf"/>
</dbReference>
<sequence>MTTVQKQSLLDFIGYRVTLELDDKSLLQGRLLSLSSAGNLILSECERQICLKRKRGDTGPAKWRREVYDSVLFIRGDSVVNVRYTKSITTDNTVVNRAGGKMATTSRKIDLSTITPSVPK</sequence>